<keyword evidence="1" id="KW-0472">Membrane</keyword>
<evidence type="ECO:0008006" key="4">
    <source>
        <dbReference type="Google" id="ProtNLM"/>
    </source>
</evidence>
<proteinExistence type="predicted"/>
<name>A0A1H0SCB8_9PSEU</name>
<dbReference type="EMBL" id="FNJB01000008">
    <property type="protein sequence ID" value="SDP38858.1"/>
    <property type="molecule type" value="Genomic_DNA"/>
</dbReference>
<keyword evidence="3" id="KW-1185">Reference proteome</keyword>
<feature type="transmembrane region" description="Helical" evidence="1">
    <location>
        <begin position="49"/>
        <end position="70"/>
    </location>
</feature>
<keyword evidence="1" id="KW-0812">Transmembrane</keyword>
<reference evidence="3" key="1">
    <citation type="submission" date="2016-10" db="EMBL/GenBank/DDBJ databases">
        <authorList>
            <person name="Varghese N."/>
            <person name="Submissions S."/>
        </authorList>
    </citation>
    <scope>NUCLEOTIDE SEQUENCE [LARGE SCALE GENOMIC DNA]</scope>
    <source>
        <strain evidence="3">IBRC-M 10655</strain>
    </source>
</reference>
<accession>A0A1H0SCB8</accession>
<sequence length="86" mass="9246">MAEEHTQTLRPPPPLPGRLLALGPIVYVGTGLWFLAAVALLIADTVPRVWLWTAVSGTALGIVGALIMFWQRRASLRGSKGAQKVD</sequence>
<evidence type="ECO:0000256" key="1">
    <source>
        <dbReference type="SAM" id="Phobius"/>
    </source>
</evidence>
<organism evidence="2 3">
    <name type="scientific">Actinokineospora alba</name>
    <dbReference type="NCBI Taxonomy" id="504798"/>
    <lineage>
        <taxon>Bacteria</taxon>
        <taxon>Bacillati</taxon>
        <taxon>Actinomycetota</taxon>
        <taxon>Actinomycetes</taxon>
        <taxon>Pseudonocardiales</taxon>
        <taxon>Pseudonocardiaceae</taxon>
        <taxon>Actinokineospora</taxon>
    </lineage>
</organism>
<evidence type="ECO:0000313" key="2">
    <source>
        <dbReference type="EMBL" id="SDP38858.1"/>
    </source>
</evidence>
<gene>
    <name evidence="2" type="ORF">SAMN05192558_108372</name>
</gene>
<dbReference type="AlphaFoldDB" id="A0A1H0SCB8"/>
<dbReference type="Proteomes" id="UP000199651">
    <property type="component" value="Unassembled WGS sequence"/>
</dbReference>
<dbReference type="Pfam" id="PF10745">
    <property type="entry name" value="DUF2530"/>
    <property type="match status" value="1"/>
</dbReference>
<keyword evidence="1" id="KW-1133">Transmembrane helix</keyword>
<dbReference type="RefSeq" id="WP_228770058.1">
    <property type="nucleotide sequence ID" value="NZ_FNDV01000005.1"/>
</dbReference>
<dbReference type="InterPro" id="IPR019681">
    <property type="entry name" value="DUF2530"/>
</dbReference>
<protein>
    <recommendedName>
        <fullName evidence="4">DUF2530 domain-containing protein</fullName>
    </recommendedName>
</protein>
<feature type="transmembrane region" description="Helical" evidence="1">
    <location>
        <begin position="20"/>
        <end position="43"/>
    </location>
</feature>
<evidence type="ECO:0000313" key="3">
    <source>
        <dbReference type="Proteomes" id="UP000199651"/>
    </source>
</evidence>